<evidence type="ECO:0000256" key="8">
    <source>
        <dbReference type="SAM" id="MobiDB-lite"/>
    </source>
</evidence>
<keyword evidence="2 7" id="KW-0805">Transcription regulation</keyword>
<organism evidence="10 11">
    <name type="scientific">Piromyces finnis</name>
    <dbReference type="NCBI Taxonomy" id="1754191"/>
    <lineage>
        <taxon>Eukaryota</taxon>
        <taxon>Fungi</taxon>
        <taxon>Fungi incertae sedis</taxon>
        <taxon>Chytridiomycota</taxon>
        <taxon>Chytridiomycota incertae sedis</taxon>
        <taxon>Neocallimastigomycetes</taxon>
        <taxon>Neocallimastigales</taxon>
        <taxon>Neocallimastigaceae</taxon>
        <taxon>Piromyces</taxon>
    </lineage>
</organism>
<dbReference type="GO" id="GO:0005673">
    <property type="term" value="C:transcription factor TFIIE complex"/>
    <property type="evidence" value="ECO:0007669"/>
    <property type="project" value="UniProtKB-UniRule"/>
</dbReference>
<dbReference type="PIRSF" id="PIRSF016398">
    <property type="entry name" value="TFIIE-beta"/>
    <property type="match status" value="1"/>
</dbReference>
<dbReference type="GO" id="GO:0003743">
    <property type="term" value="F:translation initiation factor activity"/>
    <property type="evidence" value="ECO:0007669"/>
    <property type="project" value="UniProtKB-KW"/>
</dbReference>
<dbReference type="Pfam" id="PF18121">
    <property type="entry name" value="TFA2_Winged_2"/>
    <property type="match status" value="1"/>
</dbReference>
<evidence type="ECO:0000256" key="3">
    <source>
        <dbReference type="ARBA" id="ARBA00023125"/>
    </source>
</evidence>
<dbReference type="OrthoDB" id="3907302at2759"/>
<comment type="subcellular location">
    <subcellularLocation>
        <location evidence="1 7">Nucleus</location>
    </subcellularLocation>
</comment>
<dbReference type="PANTHER" id="PTHR12716">
    <property type="entry name" value="TRANSCRIPTION INITIATION FACTOR IIE, BETA SUBUNIT"/>
    <property type="match status" value="1"/>
</dbReference>
<keyword evidence="5 7" id="KW-0539">Nucleus</keyword>
<reference evidence="10 11" key="2">
    <citation type="submission" date="2016-08" db="EMBL/GenBank/DDBJ databases">
        <title>Pervasive Adenine N6-methylation of Active Genes in Fungi.</title>
        <authorList>
            <consortium name="DOE Joint Genome Institute"/>
            <person name="Mondo S.J."/>
            <person name="Dannebaum R.O."/>
            <person name="Kuo R.C."/>
            <person name="Labutti K."/>
            <person name="Haridas S."/>
            <person name="Kuo A."/>
            <person name="Salamov A."/>
            <person name="Ahrendt S.R."/>
            <person name="Lipzen A."/>
            <person name="Sullivan W."/>
            <person name="Andreopoulos W.B."/>
            <person name="Clum A."/>
            <person name="Lindquist E."/>
            <person name="Daum C."/>
            <person name="Ramamoorthy G.K."/>
            <person name="Gryganskyi A."/>
            <person name="Culley D."/>
            <person name="Magnuson J.K."/>
            <person name="James T.Y."/>
            <person name="O'Malley M.A."/>
            <person name="Stajich J.E."/>
            <person name="Spatafora J.W."/>
            <person name="Visel A."/>
            <person name="Grigoriev I.V."/>
        </authorList>
    </citation>
    <scope>NUCLEOTIDE SEQUENCE [LARGE SCALE GENOMIC DNA]</scope>
    <source>
        <strain evidence="11">finn</strain>
    </source>
</reference>
<keyword evidence="4 7" id="KW-0804">Transcription</keyword>
<dbReference type="EMBL" id="MCFH01000001">
    <property type="protein sequence ID" value="ORX60821.1"/>
    <property type="molecule type" value="Genomic_DNA"/>
</dbReference>
<evidence type="ECO:0000256" key="5">
    <source>
        <dbReference type="ARBA" id="ARBA00023242"/>
    </source>
</evidence>
<evidence type="ECO:0000256" key="4">
    <source>
        <dbReference type="ARBA" id="ARBA00023163"/>
    </source>
</evidence>
<dbReference type="GO" id="GO:0006367">
    <property type="term" value="P:transcription initiation at RNA polymerase II promoter"/>
    <property type="evidence" value="ECO:0007669"/>
    <property type="project" value="UniProtKB-UniRule"/>
</dbReference>
<evidence type="ECO:0000256" key="2">
    <source>
        <dbReference type="ARBA" id="ARBA00023015"/>
    </source>
</evidence>
<comment type="similarity">
    <text evidence="7">Belongs to the TFIIE beta subunit family.</text>
</comment>
<dbReference type="Proteomes" id="UP000193719">
    <property type="component" value="Unassembled WGS sequence"/>
</dbReference>
<keyword evidence="11" id="KW-1185">Reference proteome</keyword>
<evidence type="ECO:0000313" key="10">
    <source>
        <dbReference type="EMBL" id="ORX60821.1"/>
    </source>
</evidence>
<evidence type="ECO:0000259" key="9">
    <source>
        <dbReference type="PROSITE" id="PS51351"/>
    </source>
</evidence>
<dbReference type="InterPro" id="IPR040501">
    <property type="entry name" value="TFA2_Winged_2"/>
</dbReference>
<dbReference type="Pfam" id="PF22254">
    <property type="entry name" value="TFA2_E-tether"/>
    <property type="match status" value="1"/>
</dbReference>
<protein>
    <recommendedName>
        <fullName evidence="7">Transcription initiation factor IIE subunit beta</fullName>
    </recommendedName>
</protein>
<evidence type="ECO:0000256" key="1">
    <source>
        <dbReference type="ARBA" id="ARBA00004123"/>
    </source>
</evidence>
<evidence type="ECO:0000256" key="6">
    <source>
        <dbReference type="ARBA" id="ARBA00025581"/>
    </source>
</evidence>
<sequence length="278" mass="32293">MNSLQQQQREFKQRLAKQPIFKRNIINHNTTNNNNSSTSNNSKLHNKIFDARKIQKKPIFELPVAGTKQRNIGQQLYEVIAYLKTVDEPQTAENLKKFAQVDVYSSEELYKNLTNNNKITFDPEKNTFAYKPVYDIKGKDDLLKLVREHKAMEVKALKDSYSKLMETIKELEEEGNILVIYNKTKGIPMVIYPNNKAYNVETDDVFKDLWHSLKVPAGEDLSKELEKAGLKSMEVYQSKINPKNKVKKKAKQRNRKVKITNTHLEGIDLTKDYVAEKK</sequence>
<comment type="function">
    <text evidence="6 7">Recruits TFIIH to the initiation complex and stimulates the RNA polymerase II C-terminal domain kinase and DNA-dependent ATPase activities of TFIIH. Both TFIIH and TFIIE are required for promoter clearance by RNA polymerase.</text>
</comment>
<keyword evidence="10" id="KW-0396">Initiation factor</keyword>
<comment type="caution">
    <text evidence="10">The sequence shown here is derived from an EMBL/GenBank/DDBJ whole genome shotgun (WGS) entry which is preliminary data.</text>
</comment>
<evidence type="ECO:0000313" key="11">
    <source>
        <dbReference type="Proteomes" id="UP000193719"/>
    </source>
</evidence>
<dbReference type="GO" id="GO:0001097">
    <property type="term" value="F:TFIIH-class transcription factor complex binding"/>
    <property type="evidence" value="ECO:0007669"/>
    <property type="project" value="TreeGrafter"/>
</dbReference>
<accession>A0A1Y1VPM9</accession>
<name>A0A1Y1VPM9_9FUNG</name>
<dbReference type="InterPro" id="IPR054600">
    <property type="entry name" value="TFA2_E-tether"/>
</dbReference>
<evidence type="ECO:0000256" key="7">
    <source>
        <dbReference type="PIRNR" id="PIRNR016398"/>
    </source>
</evidence>
<dbReference type="InterPro" id="IPR016656">
    <property type="entry name" value="TFIIE-bsu"/>
</dbReference>
<dbReference type="PANTHER" id="PTHR12716:SF8">
    <property type="entry name" value="TRANSCRIPTION INITIATION FACTOR IIE SUBUNIT BETA"/>
    <property type="match status" value="1"/>
</dbReference>
<keyword evidence="3 7" id="KW-0238">DNA-binding</keyword>
<gene>
    <name evidence="10" type="ORF">BCR36DRAFT_340697</name>
</gene>
<dbReference type="AlphaFoldDB" id="A0A1Y1VPM9"/>
<comment type="subunit">
    <text evidence="7">Tetramer of two alpha and two beta chains.</text>
</comment>
<proteinExistence type="inferred from homology"/>
<keyword evidence="10" id="KW-0648">Protein biosynthesis</keyword>
<feature type="compositionally biased region" description="Low complexity" evidence="8">
    <location>
        <begin position="24"/>
        <end position="42"/>
    </location>
</feature>
<dbReference type="InterPro" id="IPR003166">
    <property type="entry name" value="TFIIE_bsu_DNA-bd"/>
</dbReference>
<dbReference type="Pfam" id="PF02186">
    <property type="entry name" value="TFIIE_beta"/>
    <property type="match status" value="1"/>
</dbReference>
<feature type="domain" description="TFIIE beta" evidence="9">
    <location>
        <begin position="63"/>
        <end position="137"/>
    </location>
</feature>
<feature type="region of interest" description="Disordered" evidence="8">
    <location>
        <begin position="22"/>
        <end position="43"/>
    </location>
</feature>
<dbReference type="PROSITE" id="PS51351">
    <property type="entry name" value="TFIIE_BETA_C"/>
    <property type="match status" value="1"/>
</dbReference>
<dbReference type="GO" id="GO:0003677">
    <property type="term" value="F:DNA binding"/>
    <property type="evidence" value="ECO:0007669"/>
    <property type="project" value="UniProtKB-UniRule"/>
</dbReference>
<reference evidence="10 11" key="1">
    <citation type="submission" date="2016-08" db="EMBL/GenBank/DDBJ databases">
        <title>Genomes of anaerobic fungi encode conserved fungal cellulosomes for biomass hydrolysis.</title>
        <authorList>
            <consortium name="DOE Joint Genome Institute"/>
            <person name="Haitjema C.H."/>
            <person name="Gilmore S.P."/>
            <person name="Henske J.K."/>
            <person name="Solomon K.V."/>
            <person name="De Groot R."/>
            <person name="Kuo A."/>
            <person name="Mondo S.J."/>
            <person name="Salamov A.A."/>
            <person name="Labutti K."/>
            <person name="Zhao Z."/>
            <person name="Chiniquy J."/>
            <person name="Barry K."/>
            <person name="Brewer H.M."/>
            <person name="Purvine S.O."/>
            <person name="Wright A.T."/>
            <person name="Boxma B."/>
            <person name="Van Alen T."/>
            <person name="Hackstein J.H."/>
            <person name="Baker S.E."/>
            <person name="Grigoriev I.V."/>
            <person name="O'Malley M.A."/>
        </authorList>
    </citation>
    <scope>NUCLEOTIDE SEQUENCE [LARGE SCALE GENOMIC DNA]</scope>
    <source>
        <strain evidence="11">finn</strain>
    </source>
</reference>
<dbReference type="STRING" id="1754191.A0A1Y1VPM9"/>